<dbReference type="EnsemblMetazoa" id="ACOM037345-RA">
    <property type="protein sequence ID" value="ACOM037345-PA.1"/>
    <property type="gene ID" value="ACOM037345"/>
</dbReference>
<accession>A0A8W7PTK9</accession>
<reference evidence="1" key="1">
    <citation type="submission" date="2022-08" db="UniProtKB">
        <authorList>
            <consortium name="EnsemblMetazoa"/>
        </authorList>
    </citation>
    <scope>IDENTIFICATION</scope>
</reference>
<evidence type="ECO:0000313" key="1">
    <source>
        <dbReference type="EnsemblMetazoa" id="ACOM037345-PA.1"/>
    </source>
</evidence>
<name>A0A8W7PTK9_ANOCL</name>
<proteinExistence type="predicted"/>
<dbReference type="Proteomes" id="UP000075882">
    <property type="component" value="Unassembled WGS sequence"/>
</dbReference>
<sequence>MTKRPIPKRSPRVCLHKLRSLLPVAHGRTDQHRTNGSSLAVTVDSGRFGHTIQEGVDRGRGAWRKSTGKDVAEFGFSTSWQKIKYSSTTEMGYSLSTMFSRSAGPRSVT</sequence>
<organism evidence="1">
    <name type="scientific">Anopheles coluzzii</name>
    <name type="common">African malaria mosquito</name>
    <dbReference type="NCBI Taxonomy" id="1518534"/>
    <lineage>
        <taxon>Eukaryota</taxon>
        <taxon>Metazoa</taxon>
        <taxon>Ecdysozoa</taxon>
        <taxon>Arthropoda</taxon>
        <taxon>Hexapoda</taxon>
        <taxon>Insecta</taxon>
        <taxon>Pterygota</taxon>
        <taxon>Neoptera</taxon>
        <taxon>Endopterygota</taxon>
        <taxon>Diptera</taxon>
        <taxon>Nematocera</taxon>
        <taxon>Culicoidea</taxon>
        <taxon>Culicidae</taxon>
        <taxon>Anophelinae</taxon>
        <taxon>Anopheles</taxon>
    </lineage>
</organism>
<protein>
    <submittedName>
        <fullName evidence="1">Uncharacterized protein</fullName>
    </submittedName>
</protein>
<dbReference type="AlphaFoldDB" id="A0A8W7PTK9"/>